<keyword evidence="3" id="KW-1185">Reference proteome</keyword>
<dbReference type="Proteomes" id="UP000002009">
    <property type="component" value="Chromosome 7"/>
</dbReference>
<protein>
    <submittedName>
        <fullName evidence="2">Uncharacterized protein</fullName>
    </submittedName>
</protein>
<feature type="region of interest" description="Disordered" evidence="1">
    <location>
        <begin position="1"/>
        <end position="27"/>
    </location>
</feature>
<gene>
    <name evidence="2" type="ORF">MICPUN_60373</name>
</gene>
<evidence type="ECO:0000256" key="1">
    <source>
        <dbReference type="SAM" id="MobiDB-lite"/>
    </source>
</evidence>
<dbReference type="InParanoid" id="C1EBB6"/>
<evidence type="ECO:0000313" key="3">
    <source>
        <dbReference type="Proteomes" id="UP000002009"/>
    </source>
</evidence>
<dbReference type="OMA" id="RETKKWE"/>
<feature type="region of interest" description="Disordered" evidence="1">
    <location>
        <begin position="196"/>
        <end position="215"/>
    </location>
</feature>
<evidence type="ECO:0000313" key="2">
    <source>
        <dbReference type="EMBL" id="ACO65353.1"/>
    </source>
</evidence>
<dbReference type="eggNOG" id="ENOG502S8HU">
    <property type="taxonomic scope" value="Eukaryota"/>
</dbReference>
<dbReference type="RefSeq" id="XP_002504095.1">
    <property type="nucleotide sequence ID" value="XM_002504049.1"/>
</dbReference>
<proteinExistence type="predicted"/>
<name>C1EBB6_MICCC</name>
<dbReference type="STRING" id="296587.C1EBB6"/>
<dbReference type="EMBL" id="CP001328">
    <property type="protein sequence ID" value="ACO65353.1"/>
    <property type="molecule type" value="Genomic_DNA"/>
</dbReference>
<organism evidence="2 3">
    <name type="scientific">Micromonas commoda (strain RCC299 / NOUM17 / CCMP2709)</name>
    <name type="common">Picoplanktonic green alga</name>
    <dbReference type="NCBI Taxonomy" id="296587"/>
    <lineage>
        <taxon>Eukaryota</taxon>
        <taxon>Viridiplantae</taxon>
        <taxon>Chlorophyta</taxon>
        <taxon>Mamiellophyceae</taxon>
        <taxon>Mamiellales</taxon>
        <taxon>Mamiellaceae</taxon>
        <taxon>Micromonas</taxon>
    </lineage>
</organism>
<dbReference type="AlphaFoldDB" id="C1EBB6"/>
<accession>C1EBB6</accession>
<dbReference type="KEGG" id="mis:MICPUN_60373"/>
<reference evidence="2 3" key="1">
    <citation type="journal article" date="2009" name="Science">
        <title>Green evolution and dynamic adaptations revealed by genomes of the marine picoeukaryotes Micromonas.</title>
        <authorList>
            <person name="Worden A.Z."/>
            <person name="Lee J.H."/>
            <person name="Mock T."/>
            <person name="Rouze P."/>
            <person name="Simmons M.P."/>
            <person name="Aerts A.L."/>
            <person name="Allen A.E."/>
            <person name="Cuvelier M.L."/>
            <person name="Derelle E."/>
            <person name="Everett M.V."/>
            <person name="Foulon E."/>
            <person name="Grimwood J."/>
            <person name="Gundlach H."/>
            <person name="Henrissat B."/>
            <person name="Napoli C."/>
            <person name="McDonald S.M."/>
            <person name="Parker M.S."/>
            <person name="Rombauts S."/>
            <person name="Salamov A."/>
            <person name="Von Dassow P."/>
            <person name="Badger J.H."/>
            <person name="Coutinho P.M."/>
            <person name="Demir E."/>
            <person name="Dubchak I."/>
            <person name="Gentemann C."/>
            <person name="Eikrem W."/>
            <person name="Gready J.E."/>
            <person name="John U."/>
            <person name="Lanier W."/>
            <person name="Lindquist E.A."/>
            <person name="Lucas S."/>
            <person name="Mayer K.F."/>
            <person name="Moreau H."/>
            <person name="Not F."/>
            <person name="Otillar R."/>
            <person name="Panaud O."/>
            <person name="Pangilinan J."/>
            <person name="Paulsen I."/>
            <person name="Piegu B."/>
            <person name="Poliakov A."/>
            <person name="Robbens S."/>
            <person name="Schmutz J."/>
            <person name="Toulza E."/>
            <person name="Wyss T."/>
            <person name="Zelensky A."/>
            <person name="Zhou K."/>
            <person name="Armbrust E.V."/>
            <person name="Bhattacharya D."/>
            <person name="Goodenough U.W."/>
            <person name="Van de Peer Y."/>
            <person name="Grigoriev I.V."/>
        </authorList>
    </citation>
    <scope>NUCLEOTIDE SEQUENCE [LARGE SCALE GENOMIC DNA]</scope>
    <source>
        <strain evidence="3">RCC299 / NOUM17</strain>
    </source>
</reference>
<dbReference type="OrthoDB" id="568015at2759"/>
<dbReference type="GeneID" id="8245385"/>
<sequence length="253" mass="29725">MDQGERPKFRNVEPRSRQERLANNDKEMLEKLRLEHRRGGAYRYDNPGNIIQPPEDSAAFISEGERFGTNAAQEEYENRRRRILEREEYFERKREANHQRETARWHKVDLEGQWEDEHLAELKEGPVPTRNKSSVRYNFITLQYEDSYEGEALKYQDDIVKRNAALRAGKINHMRMAETRTDYDVITGLPKPKVRVPVPELGPEPVAPEKVEREKPEAYRVDMQYGVGDAAVRETHEKEDWKFGGRGGNTWGR</sequence>